<dbReference type="Proteomes" id="UP000198290">
    <property type="component" value="Chromosome"/>
</dbReference>
<gene>
    <name evidence="1" type="ORF">DLM_1770</name>
</gene>
<reference evidence="1 2" key="2">
    <citation type="journal article" date="2017" name="Genome Announc.">
        <title>Draft genome sequence of Aquitalea magnusonii strain H3, a plant growth-promoting bacterium of duckweed Lemna minor.</title>
        <authorList>
            <person name="Ishizawa H."/>
            <person name="Kuroda M."/>
            <person name="Ike M."/>
        </authorList>
    </citation>
    <scope>NUCLEOTIDE SEQUENCE [LARGE SCALE GENOMIC DNA]</scope>
    <source>
        <strain evidence="1 2">H3</strain>
    </source>
</reference>
<sequence length="84" mass="9215">MYRIAKRRRARQLRATLRSKGFIVATPSSQGQGGAGFSKLVSACMGDSARATRLVQEAQRNNPSLSYRQAVMAAMDHLSSQRSD</sequence>
<name>A0A3G9GJ11_9NEIS</name>
<dbReference type="AlphaFoldDB" id="A0A3G9GJ11"/>
<keyword evidence="2" id="KW-1185">Reference proteome</keyword>
<evidence type="ECO:0000313" key="1">
    <source>
        <dbReference type="EMBL" id="BBF85386.1"/>
    </source>
</evidence>
<organism evidence="1 2">
    <name type="scientific">Aquitalea magnusonii</name>
    <dbReference type="NCBI Taxonomy" id="332411"/>
    <lineage>
        <taxon>Bacteria</taxon>
        <taxon>Pseudomonadati</taxon>
        <taxon>Pseudomonadota</taxon>
        <taxon>Betaproteobacteria</taxon>
        <taxon>Neisseriales</taxon>
        <taxon>Chromobacteriaceae</taxon>
        <taxon>Aquitalea</taxon>
    </lineage>
</organism>
<protein>
    <submittedName>
        <fullName evidence="1">Uncharacterized protein</fullName>
    </submittedName>
</protein>
<evidence type="ECO:0000313" key="2">
    <source>
        <dbReference type="Proteomes" id="UP000198290"/>
    </source>
</evidence>
<dbReference type="KEGG" id="amah:DLM_1770"/>
<reference evidence="2" key="3">
    <citation type="journal article" date="2017" name="Plant Physiol. Biochem.">
        <title>Differential oxidative and antioxidative response of duckweed Lemna minor toward plant growth promoting/inhibiting bacteria.</title>
        <authorList>
            <person name="Ishizawa H."/>
            <person name="Kuroda M."/>
            <person name="Morikawa M."/>
            <person name="Ike M."/>
        </authorList>
    </citation>
    <scope>NUCLEOTIDE SEQUENCE [LARGE SCALE GENOMIC DNA]</scope>
    <source>
        <strain evidence="2">H3</strain>
    </source>
</reference>
<proteinExistence type="predicted"/>
<accession>A0A3G9GJ11</accession>
<reference evidence="2" key="1">
    <citation type="journal article" date="2017" name="Biotechnol. Biofuels">
        <title>Evaluation of environmental bacterial communities as a factor affecting the growth of duckweed Lemna minor.</title>
        <authorList>
            <person name="Ishizawa H."/>
            <person name="Kuroda M."/>
            <person name="Morikawa M."/>
            <person name="Ike M."/>
        </authorList>
    </citation>
    <scope>NUCLEOTIDE SEQUENCE [LARGE SCALE GENOMIC DNA]</scope>
    <source>
        <strain evidence="2">H3</strain>
    </source>
</reference>
<dbReference type="EMBL" id="AP018823">
    <property type="protein sequence ID" value="BBF85386.1"/>
    <property type="molecule type" value="Genomic_DNA"/>
</dbReference>